<proteinExistence type="predicted"/>
<reference evidence="2" key="2">
    <citation type="submission" date="2020-05" db="UniProtKB">
        <authorList>
            <consortium name="EnsemblMetazoa"/>
        </authorList>
    </citation>
    <scope>IDENTIFICATION</scope>
    <source>
        <strain evidence="2">MINIMUS1</strain>
    </source>
</reference>
<feature type="transmembrane region" description="Helical" evidence="1">
    <location>
        <begin position="89"/>
        <end position="109"/>
    </location>
</feature>
<evidence type="ECO:0000256" key="1">
    <source>
        <dbReference type="SAM" id="Phobius"/>
    </source>
</evidence>
<keyword evidence="1" id="KW-0472">Membrane</keyword>
<dbReference type="STRING" id="112268.A0A182W9E2"/>
<dbReference type="EnsemblMetazoa" id="AMIN006970-RA">
    <property type="protein sequence ID" value="AMIN006970-PA"/>
    <property type="gene ID" value="AMIN006970"/>
</dbReference>
<dbReference type="VEuPathDB" id="VectorBase:AMIN006970"/>
<dbReference type="Proteomes" id="UP000075920">
    <property type="component" value="Unassembled WGS sequence"/>
</dbReference>
<keyword evidence="1" id="KW-0812">Transmembrane</keyword>
<sequence length="150" mass="16483">MNKKPALLGCWELERWEGGDKGARTTTLEDTLFRLSKLRERLKAMLRSPAHLIGHGPGAGGGGVVGLHSHASSPPHARPSLFDSCHRKIRLIGVGPVAFLGGLVASIVMQSKVLWVSYMPLITMFIIDEWRTFRDDAEMKQQIAGRGVDL</sequence>
<name>A0A182W9E2_9DIPT</name>
<keyword evidence="1" id="KW-1133">Transmembrane helix</keyword>
<reference evidence="3" key="1">
    <citation type="submission" date="2013-03" db="EMBL/GenBank/DDBJ databases">
        <title>The Genome Sequence of Anopheles minimus MINIMUS1.</title>
        <authorList>
            <consortium name="The Broad Institute Genomics Platform"/>
            <person name="Neafsey D.E."/>
            <person name="Walton C."/>
            <person name="Walker B."/>
            <person name="Young S.K."/>
            <person name="Zeng Q."/>
            <person name="Gargeya S."/>
            <person name="Fitzgerald M."/>
            <person name="Haas B."/>
            <person name="Abouelleil A."/>
            <person name="Allen A.W."/>
            <person name="Alvarado L."/>
            <person name="Arachchi H.M."/>
            <person name="Berlin A.M."/>
            <person name="Chapman S.B."/>
            <person name="Gainer-Dewar J."/>
            <person name="Goldberg J."/>
            <person name="Griggs A."/>
            <person name="Gujja S."/>
            <person name="Hansen M."/>
            <person name="Howarth C."/>
            <person name="Imamovic A."/>
            <person name="Ireland A."/>
            <person name="Larimer J."/>
            <person name="McCowan C."/>
            <person name="Murphy C."/>
            <person name="Pearson M."/>
            <person name="Poon T.W."/>
            <person name="Priest M."/>
            <person name="Roberts A."/>
            <person name="Saif S."/>
            <person name="Shea T."/>
            <person name="Sisk P."/>
            <person name="Sykes S."/>
            <person name="Wortman J."/>
            <person name="Nusbaum C."/>
            <person name="Birren B."/>
        </authorList>
    </citation>
    <scope>NUCLEOTIDE SEQUENCE [LARGE SCALE GENOMIC DNA]</scope>
    <source>
        <strain evidence="3">MINIMUS1</strain>
    </source>
</reference>
<accession>A0A182W9E2</accession>
<evidence type="ECO:0000313" key="2">
    <source>
        <dbReference type="EnsemblMetazoa" id="AMIN006970-PA"/>
    </source>
</evidence>
<keyword evidence="3" id="KW-1185">Reference proteome</keyword>
<evidence type="ECO:0000313" key="3">
    <source>
        <dbReference type="Proteomes" id="UP000075920"/>
    </source>
</evidence>
<organism evidence="2 3">
    <name type="scientific">Anopheles minimus</name>
    <dbReference type="NCBI Taxonomy" id="112268"/>
    <lineage>
        <taxon>Eukaryota</taxon>
        <taxon>Metazoa</taxon>
        <taxon>Ecdysozoa</taxon>
        <taxon>Arthropoda</taxon>
        <taxon>Hexapoda</taxon>
        <taxon>Insecta</taxon>
        <taxon>Pterygota</taxon>
        <taxon>Neoptera</taxon>
        <taxon>Endopterygota</taxon>
        <taxon>Diptera</taxon>
        <taxon>Nematocera</taxon>
        <taxon>Culicoidea</taxon>
        <taxon>Culicidae</taxon>
        <taxon>Anophelinae</taxon>
        <taxon>Anopheles</taxon>
    </lineage>
</organism>
<protein>
    <submittedName>
        <fullName evidence="2">Uncharacterized protein</fullName>
    </submittedName>
</protein>
<dbReference type="AlphaFoldDB" id="A0A182W9E2"/>